<dbReference type="eggNOG" id="COG0823">
    <property type="taxonomic scope" value="Bacteria"/>
</dbReference>
<evidence type="ECO:0000256" key="7">
    <source>
        <dbReference type="SAM" id="SignalP"/>
    </source>
</evidence>
<dbReference type="Proteomes" id="UP000027647">
    <property type="component" value="Unassembled WGS sequence"/>
</dbReference>
<reference evidence="9 10" key="1">
    <citation type="submission" date="2014-04" db="EMBL/GenBank/DDBJ databases">
        <title>A comprehensive comparison of genomes of Erythrobacter spp. strains.</title>
        <authorList>
            <person name="Zheng Q."/>
        </authorList>
    </citation>
    <scope>NUCLEOTIDE SEQUENCE [LARGE SCALE GENOMIC DNA]</scope>
    <source>
        <strain evidence="9 10">DSM 6997</strain>
    </source>
</reference>
<dbReference type="InterPro" id="IPR029058">
    <property type="entry name" value="AB_hydrolase_fold"/>
</dbReference>
<comment type="similarity">
    <text evidence="1">Belongs to the peptidase S9C family.</text>
</comment>
<evidence type="ECO:0000256" key="4">
    <source>
        <dbReference type="ARBA" id="ARBA00022801"/>
    </source>
</evidence>
<evidence type="ECO:0000256" key="1">
    <source>
        <dbReference type="ARBA" id="ARBA00010040"/>
    </source>
</evidence>
<dbReference type="InterPro" id="IPR011659">
    <property type="entry name" value="WD40"/>
</dbReference>
<dbReference type="Gene3D" id="2.120.10.30">
    <property type="entry name" value="TolB, C-terminal domain"/>
    <property type="match status" value="1"/>
</dbReference>
<evidence type="ECO:0000313" key="10">
    <source>
        <dbReference type="Proteomes" id="UP000027647"/>
    </source>
</evidence>
<dbReference type="GO" id="GO:0004252">
    <property type="term" value="F:serine-type endopeptidase activity"/>
    <property type="evidence" value="ECO:0007669"/>
    <property type="project" value="TreeGrafter"/>
</dbReference>
<organism evidence="9 10">
    <name type="scientific">Erythrobacter longus</name>
    <dbReference type="NCBI Taxonomy" id="1044"/>
    <lineage>
        <taxon>Bacteria</taxon>
        <taxon>Pseudomonadati</taxon>
        <taxon>Pseudomonadota</taxon>
        <taxon>Alphaproteobacteria</taxon>
        <taxon>Sphingomonadales</taxon>
        <taxon>Erythrobacteraceae</taxon>
        <taxon>Erythrobacter/Porphyrobacter group</taxon>
        <taxon>Erythrobacter</taxon>
    </lineage>
</organism>
<sequence length="750" mass="81755">MGLIKSSRLLLAAPLFVTSFSFGGPLAADNMAADNHVTNGRPNETAPNETAPNETAPNETAIAGVSKPPMTARDLITMPRLGSPTVTSDGRYTVYSVTYTDPQTLERAPKHYLLDLSVSGSSPVEFELGLSGHSLSFGPDNFLYFLTSKHTDEGAEPRSRLWRVALESANGSSVNVTGPMPVADIATTDIAGFKIAPSGDKIALWAEIGRDCPRFGCVIEDNATGSGRLYQGGGGFYRHWDHWVEPGLLSRVFVFGLEDGGVIGDGVPVDGGMGIGNTPTKPFGGEEDIAWAPDGSGLYFVARRSDAKEPTSTDLDIYWSDLSGGTPTKLTKSNEAHDSSPAPSPDGKYLAYLAMARPGYESDRMVVHLRNLESGETRALIPNRDLSFGSLTWTHDGKALLATATDMLDVPAYRIDPTNGSVEELNLIAGNEAHIGALTSLPGDRLLFTRDSIGTAKELFLAKGRAKAMPLTDVVTTRTGAMASTVTTRFSFKGAGDDTVWGQITRLEEQEGPIPAILYIHGGPQGSFIDGWSSRWNPRVLASQGYAVISVDFHGSSGYGQDFTDSINRDWGGKPLEDLQKGLEAALELDSQIDGTRACAMGASYGGYMVNWIAGNWPDRFNCLVQHDGLFDMRSFYYSTEELWFPRWDFGGSYGENREVYEKWNPVNHVDKWQTPMLVITGEKDFRVPYTQGLQSFTALQERGVPSQLLVFPDENHWVLGAANSLQWHDTVFAWLDRWLKQPENSSEED</sequence>
<feature type="domain" description="Peptidase S9 prolyl oligopeptidase catalytic" evidence="8">
    <location>
        <begin position="532"/>
        <end position="741"/>
    </location>
</feature>
<evidence type="ECO:0000256" key="2">
    <source>
        <dbReference type="ARBA" id="ARBA00022670"/>
    </source>
</evidence>
<evidence type="ECO:0000313" key="9">
    <source>
        <dbReference type="EMBL" id="KEO89437.1"/>
    </source>
</evidence>
<name>A0A074MUY9_ERYLO</name>
<dbReference type="AlphaFoldDB" id="A0A074MUY9"/>
<feature type="chain" id="PRO_5001697514" evidence="7">
    <location>
        <begin position="28"/>
        <end position="750"/>
    </location>
</feature>
<dbReference type="InterPro" id="IPR011042">
    <property type="entry name" value="6-blade_b-propeller_TolB-like"/>
</dbReference>
<keyword evidence="2" id="KW-0645">Protease</keyword>
<dbReference type="PANTHER" id="PTHR42776:SF13">
    <property type="entry name" value="DIPEPTIDYL-PEPTIDASE 5"/>
    <property type="match status" value="1"/>
</dbReference>
<evidence type="ECO:0000256" key="3">
    <source>
        <dbReference type="ARBA" id="ARBA00022729"/>
    </source>
</evidence>
<evidence type="ECO:0000259" key="8">
    <source>
        <dbReference type="Pfam" id="PF00326"/>
    </source>
</evidence>
<dbReference type="SUPFAM" id="SSF53474">
    <property type="entry name" value="alpha/beta-Hydrolases"/>
    <property type="match status" value="1"/>
</dbReference>
<dbReference type="EMBL" id="JMIW01000005">
    <property type="protein sequence ID" value="KEO89437.1"/>
    <property type="molecule type" value="Genomic_DNA"/>
</dbReference>
<dbReference type="FunFam" id="3.40.50.1820:FF:000028">
    <property type="entry name" value="S9 family peptidase"/>
    <property type="match status" value="1"/>
</dbReference>
<dbReference type="SUPFAM" id="SSF82171">
    <property type="entry name" value="DPP6 N-terminal domain-like"/>
    <property type="match status" value="1"/>
</dbReference>
<dbReference type="STRING" id="1044.EH31_12390"/>
<dbReference type="eggNOG" id="COG1506">
    <property type="taxonomic scope" value="Bacteria"/>
</dbReference>
<feature type="region of interest" description="Disordered" evidence="6">
    <location>
        <begin position="33"/>
        <end position="69"/>
    </location>
</feature>
<proteinExistence type="inferred from homology"/>
<dbReference type="Pfam" id="PF07676">
    <property type="entry name" value="PD40"/>
    <property type="match status" value="2"/>
</dbReference>
<evidence type="ECO:0000256" key="6">
    <source>
        <dbReference type="SAM" id="MobiDB-lite"/>
    </source>
</evidence>
<keyword evidence="3 7" id="KW-0732">Signal</keyword>
<gene>
    <name evidence="9" type="ORF">EH31_12390</name>
</gene>
<keyword evidence="5" id="KW-0720">Serine protease</keyword>
<feature type="signal peptide" evidence="7">
    <location>
        <begin position="1"/>
        <end position="27"/>
    </location>
</feature>
<accession>A0A074MUY9</accession>
<comment type="caution">
    <text evidence="9">The sequence shown here is derived from an EMBL/GenBank/DDBJ whole genome shotgun (WGS) entry which is preliminary data.</text>
</comment>
<dbReference type="InterPro" id="IPR001375">
    <property type="entry name" value="Peptidase_S9_cat"/>
</dbReference>
<protein>
    <submittedName>
        <fullName evidence="9">Peptidase S9</fullName>
    </submittedName>
</protein>
<feature type="compositionally biased region" description="Polar residues" evidence="6">
    <location>
        <begin position="36"/>
        <end position="58"/>
    </location>
</feature>
<dbReference type="GO" id="GO:0006508">
    <property type="term" value="P:proteolysis"/>
    <property type="evidence" value="ECO:0007669"/>
    <property type="project" value="UniProtKB-KW"/>
</dbReference>
<dbReference type="Pfam" id="PF00326">
    <property type="entry name" value="Peptidase_S9"/>
    <property type="match status" value="1"/>
</dbReference>
<evidence type="ECO:0000256" key="5">
    <source>
        <dbReference type="ARBA" id="ARBA00022825"/>
    </source>
</evidence>
<keyword evidence="10" id="KW-1185">Reference proteome</keyword>
<dbReference type="Gene3D" id="3.40.50.1820">
    <property type="entry name" value="alpha/beta hydrolase"/>
    <property type="match status" value="1"/>
</dbReference>
<dbReference type="PANTHER" id="PTHR42776">
    <property type="entry name" value="SERINE PEPTIDASE S9 FAMILY MEMBER"/>
    <property type="match status" value="1"/>
</dbReference>
<keyword evidence="4" id="KW-0378">Hydrolase</keyword>